<proteinExistence type="predicted"/>
<feature type="region of interest" description="Disordered" evidence="1">
    <location>
        <begin position="1"/>
        <end position="44"/>
    </location>
</feature>
<comment type="caution">
    <text evidence="2">The sequence shown here is derived from an EMBL/GenBank/DDBJ whole genome shotgun (WGS) entry which is preliminary data.</text>
</comment>
<organism evidence="2 3">
    <name type="scientific">Nepenthes gracilis</name>
    <name type="common">Slender pitcher plant</name>
    <dbReference type="NCBI Taxonomy" id="150966"/>
    <lineage>
        <taxon>Eukaryota</taxon>
        <taxon>Viridiplantae</taxon>
        <taxon>Streptophyta</taxon>
        <taxon>Embryophyta</taxon>
        <taxon>Tracheophyta</taxon>
        <taxon>Spermatophyta</taxon>
        <taxon>Magnoliopsida</taxon>
        <taxon>eudicotyledons</taxon>
        <taxon>Gunneridae</taxon>
        <taxon>Pentapetalae</taxon>
        <taxon>Caryophyllales</taxon>
        <taxon>Nepenthaceae</taxon>
        <taxon>Nepenthes</taxon>
    </lineage>
</organism>
<gene>
    <name evidence="2" type="ORF">Nepgr_030878</name>
</gene>
<reference evidence="2" key="1">
    <citation type="submission" date="2023-05" db="EMBL/GenBank/DDBJ databases">
        <title>Nepenthes gracilis genome sequencing.</title>
        <authorList>
            <person name="Fukushima K."/>
        </authorList>
    </citation>
    <scope>NUCLEOTIDE SEQUENCE</scope>
    <source>
        <strain evidence="2">SING2019-196</strain>
    </source>
</reference>
<feature type="compositionally biased region" description="Polar residues" evidence="1">
    <location>
        <begin position="1"/>
        <end position="10"/>
    </location>
</feature>
<accession>A0AAD3TG93</accession>
<dbReference type="EMBL" id="BSYO01000035">
    <property type="protein sequence ID" value="GMH29035.1"/>
    <property type="molecule type" value="Genomic_DNA"/>
</dbReference>
<feature type="compositionally biased region" description="Basic residues" evidence="1">
    <location>
        <begin position="22"/>
        <end position="39"/>
    </location>
</feature>
<protein>
    <submittedName>
        <fullName evidence="2">Uncharacterized protein</fullName>
    </submittedName>
</protein>
<evidence type="ECO:0000256" key="1">
    <source>
        <dbReference type="SAM" id="MobiDB-lite"/>
    </source>
</evidence>
<sequence>MQDIPSTADPSSKDHAIGSTSQRHHPNRNPRHHRKRNSKVPKNSNRGLYLAFSTLWHQPFHRSQPIIKNYKPRTRITKKSLRCIHGVGDAEDEAENESGYSTESILDLRSTEGKRDWPTHAPKVGQELIPCAADPELLVWSLELLPPSGFYCSLSVPSEVKIAKLKSPASLTHKSVVDPPTRRALRRRLESSIPRIEVLDSMGQNYCQVGSDCLLDNPLSRKLSNSAALDSR</sequence>
<dbReference type="Proteomes" id="UP001279734">
    <property type="component" value="Unassembled WGS sequence"/>
</dbReference>
<name>A0AAD3TG93_NEPGR</name>
<evidence type="ECO:0000313" key="3">
    <source>
        <dbReference type="Proteomes" id="UP001279734"/>
    </source>
</evidence>
<dbReference type="AlphaFoldDB" id="A0AAD3TG93"/>
<keyword evidence="3" id="KW-1185">Reference proteome</keyword>
<evidence type="ECO:0000313" key="2">
    <source>
        <dbReference type="EMBL" id="GMH29035.1"/>
    </source>
</evidence>